<dbReference type="HOGENOM" id="CLU_1134411_0_0_1"/>
<dbReference type="InParanoid" id="G0PAY1"/>
<sequence length="245" mass="27756">MSRPTAPPKDFRWIQPPADARAMKIHAEDAVTIFEDAQKPITTSETVLRAGESHTLLNRPKPDKVPTTLGLLGYAPRCADTLREKKEMYEPYDPWNSVAPSRRMPVLNLETSAPSKRSTCIEDADDRHEQTQADHSFLCKRGRALKSSFGHIPGYTSEALSAEQTQAVLLVTMRTSWSPEVVCRKFPDTLQKPEEANTWCRFTTPFSTNPYFVLDCKCIPHTCGVYNDQSDTLVVDRANMRKMFF</sequence>
<dbReference type="Proteomes" id="UP000008068">
    <property type="component" value="Unassembled WGS sequence"/>
</dbReference>
<dbReference type="EMBL" id="GL380193">
    <property type="protein sequence ID" value="EGT50040.1"/>
    <property type="molecule type" value="Genomic_DNA"/>
</dbReference>
<keyword evidence="2" id="KW-1185">Reference proteome</keyword>
<accession>G0PAY1</accession>
<dbReference type="AlphaFoldDB" id="G0PAY1"/>
<protein>
    <submittedName>
        <fullName evidence="1">Uncharacterized protein</fullName>
    </submittedName>
</protein>
<reference evidence="2" key="1">
    <citation type="submission" date="2011-07" db="EMBL/GenBank/DDBJ databases">
        <authorList>
            <consortium name="Caenorhabditis brenneri Sequencing and Analysis Consortium"/>
            <person name="Wilson R.K."/>
        </authorList>
    </citation>
    <scope>NUCLEOTIDE SEQUENCE [LARGE SCALE GENOMIC DNA]</scope>
    <source>
        <strain evidence="2">PB2801</strain>
    </source>
</reference>
<organism evidence="2">
    <name type="scientific">Caenorhabditis brenneri</name>
    <name type="common">Nematode worm</name>
    <dbReference type="NCBI Taxonomy" id="135651"/>
    <lineage>
        <taxon>Eukaryota</taxon>
        <taxon>Metazoa</taxon>
        <taxon>Ecdysozoa</taxon>
        <taxon>Nematoda</taxon>
        <taxon>Chromadorea</taxon>
        <taxon>Rhabditida</taxon>
        <taxon>Rhabditina</taxon>
        <taxon>Rhabditomorpha</taxon>
        <taxon>Rhabditoidea</taxon>
        <taxon>Rhabditidae</taxon>
        <taxon>Peloderinae</taxon>
        <taxon>Caenorhabditis</taxon>
    </lineage>
</organism>
<name>G0PAY1_CAEBE</name>
<proteinExistence type="predicted"/>
<evidence type="ECO:0000313" key="1">
    <source>
        <dbReference type="EMBL" id="EGT50040.1"/>
    </source>
</evidence>
<evidence type="ECO:0000313" key="2">
    <source>
        <dbReference type="Proteomes" id="UP000008068"/>
    </source>
</evidence>
<gene>
    <name evidence="1" type="ORF">CAEBREN_19068</name>
</gene>